<gene>
    <name evidence="2" type="ORF">E0486_09500</name>
</gene>
<dbReference type="InterPro" id="IPR005122">
    <property type="entry name" value="Uracil-DNA_glycosylase-like"/>
</dbReference>
<dbReference type="OrthoDB" id="7107805at2"/>
<dbReference type="SUPFAM" id="SSF52141">
    <property type="entry name" value="Uracil-DNA glycosylase-like"/>
    <property type="match status" value="1"/>
</dbReference>
<sequence>MKTWAQHLYHFYTHFDPPRALPNGVAWLFPQERPEVRNVVKAFLDKYYNDRHERRLLLGINPGRFGAGVTGVNFTAARQLTDALGIAHPFKMQSELSAEFIYEMIAAYGGPEAFYGRHFIGSVCPLGFVQGGKNINYYDDKDLLAAVEPFIIGSIEEQLRLPVDRTVCAVIGGEKNFKYLQKLNARFGWFEQLVPVPHPRFIMQYKRKEKARFIDQYLEVLAR</sequence>
<protein>
    <submittedName>
        <fullName evidence="2">DUF4918 family protein</fullName>
    </submittedName>
</protein>
<keyword evidence="3" id="KW-1185">Reference proteome</keyword>
<dbReference type="CDD" id="cd19375">
    <property type="entry name" value="UDG-F3-like_SMUG2"/>
    <property type="match status" value="1"/>
</dbReference>
<dbReference type="RefSeq" id="WP_131851928.1">
    <property type="nucleotide sequence ID" value="NZ_SKFH01000012.1"/>
</dbReference>
<proteinExistence type="predicted"/>
<dbReference type="Proteomes" id="UP000295164">
    <property type="component" value="Unassembled WGS sequence"/>
</dbReference>
<dbReference type="AlphaFoldDB" id="A0A4R4E1K1"/>
<dbReference type="Pfam" id="PF03167">
    <property type="entry name" value="UDG"/>
    <property type="match status" value="1"/>
</dbReference>
<dbReference type="InterPro" id="IPR036895">
    <property type="entry name" value="Uracil-DNA_glycosylase-like_sf"/>
</dbReference>
<evidence type="ECO:0000313" key="3">
    <source>
        <dbReference type="Proteomes" id="UP000295164"/>
    </source>
</evidence>
<feature type="domain" description="Uracil-DNA glycosylase-like" evidence="1">
    <location>
        <begin position="46"/>
        <end position="221"/>
    </location>
</feature>
<name>A0A4R4E1K1_9BACT</name>
<comment type="caution">
    <text evidence="2">The sequence shown here is derived from an EMBL/GenBank/DDBJ whole genome shotgun (WGS) entry which is preliminary data.</text>
</comment>
<evidence type="ECO:0000259" key="1">
    <source>
        <dbReference type="Pfam" id="PF03167"/>
    </source>
</evidence>
<organism evidence="2 3">
    <name type="scientific">Flaviaesturariibacter aridisoli</name>
    <dbReference type="NCBI Taxonomy" id="2545761"/>
    <lineage>
        <taxon>Bacteria</taxon>
        <taxon>Pseudomonadati</taxon>
        <taxon>Bacteroidota</taxon>
        <taxon>Chitinophagia</taxon>
        <taxon>Chitinophagales</taxon>
        <taxon>Chitinophagaceae</taxon>
        <taxon>Flaviaestuariibacter</taxon>
    </lineage>
</organism>
<dbReference type="InterPro" id="IPR032579">
    <property type="entry name" value="Phe_SMUG2-like"/>
</dbReference>
<dbReference type="EMBL" id="SKFH01000012">
    <property type="protein sequence ID" value="TCZ71775.1"/>
    <property type="molecule type" value="Genomic_DNA"/>
</dbReference>
<accession>A0A4R4E1K1</accession>
<reference evidence="2 3" key="1">
    <citation type="submission" date="2019-03" db="EMBL/GenBank/DDBJ databases">
        <authorList>
            <person name="Kim M.K.M."/>
        </authorList>
    </citation>
    <scope>NUCLEOTIDE SEQUENCE [LARGE SCALE GENOMIC DNA]</scope>
    <source>
        <strain evidence="2 3">17J68-15</strain>
    </source>
</reference>
<evidence type="ECO:0000313" key="2">
    <source>
        <dbReference type="EMBL" id="TCZ71775.1"/>
    </source>
</evidence>
<dbReference type="Gene3D" id="3.40.470.10">
    <property type="entry name" value="Uracil-DNA glycosylase-like domain"/>
    <property type="match status" value="1"/>
</dbReference>